<evidence type="ECO:0000313" key="3">
    <source>
        <dbReference type="Proteomes" id="UP000001409"/>
    </source>
</evidence>
<dbReference type="eggNOG" id="COG0557">
    <property type="taxonomic scope" value="Bacteria"/>
</dbReference>
<dbReference type="GO" id="GO:0004540">
    <property type="term" value="F:RNA nuclease activity"/>
    <property type="evidence" value="ECO:0007669"/>
    <property type="project" value="InterPro"/>
</dbReference>
<dbReference type="AlphaFoldDB" id="Q8FNL2"/>
<dbReference type="GO" id="GO:0003723">
    <property type="term" value="F:RNA binding"/>
    <property type="evidence" value="ECO:0007669"/>
    <property type="project" value="InterPro"/>
</dbReference>
<dbReference type="Pfam" id="PF18614">
    <property type="entry name" value="RNase_II_C_S1"/>
    <property type="match status" value="1"/>
</dbReference>
<accession>Q8FNL2</accession>
<reference evidence="2 3" key="1">
    <citation type="journal article" date="2003" name="Genome Res.">
        <title>Comparative complete genome sequence analysis of the amino acid replacements responsible for the thermostability of Corynebacterium efficiens.</title>
        <authorList>
            <person name="Nishio Y."/>
            <person name="Nakamura Y."/>
            <person name="Kawarabayasi Y."/>
            <person name="Usuda Y."/>
            <person name="Kimura E."/>
            <person name="Sugimoto S."/>
            <person name="Matsui K."/>
            <person name="Yamagishi A."/>
            <person name="Kikuchi H."/>
            <person name="Ikeo K."/>
            <person name="Gojobori T."/>
        </authorList>
    </citation>
    <scope>NUCLEOTIDE SEQUENCE [LARGE SCALE GENOMIC DNA]</scope>
    <source>
        <strain evidence="3">DSM 44549 / YS-314 / AJ 12310 / JCM 11189 / NBRC 100395</strain>
    </source>
</reference>
<dbReference type="InterPro" id="IPR001900">
    <property type="entry name" value="RNase_II/R"/>
</dbReference>
<dbReference type="KEGG" id="cef:CE2132"/>
<organism evidence="2 3">
    <name type="scientific">Corynebacterium efficiens (strain DSM 44549 / YS-314 / AJ 12310 / JCM 11189 / NBRC 100395)</name>
    <dbReference type="NCBI Taxonomy" id="196164"/>
    <lineage>
        <taxon>Bacteria</taxon>
        <taxon>Bacillati</taxon>
        <taxon>Actinomycetota</taxon>
        <taxon>Actinomycetes</taxon>
        <taxon>Mycobacteriales</taxon>
        <taxon>Corynebacteriaceae</taxon>
        <taxon>Corynebacterium</taxon>
    </lineage>
</organism>
<dbReference type="SUPFAM" id="SSF50249">
    <property type="entry name" value="Nucleic acid-binding proteins"/>
    <property type="match status" value="1"/>
</dbReference>
<dbReference type="InterPro" id="IPR012340">
    <property type="entry name" value="NA-bd_OB-fold"/>
</dbReference>
<feature type="domain" description="RNB" evidence="1">
    <location>
        <begin position="108"/>
        <end position="428"/>
    </location>
</feature>
<dbReference type="InterPro" id="IPR050180">
    <property type="entry name" value="RNR_Ribonuclease"/>
</dbReference>
<dbReference type="PANTHER" id="PTHR23355">
    <property type="entry name" value="RIBONUCLEASE"/>
    <property type="match status" value="1"/>
</dbReference>
<dbReference type="Proteomes" id="UP000001409">
    <property type="component" value="Chromosome"/>
</dbReference>
<dbReference type="GO" id="GO:0006402">
    <property type="term" value="P:mRNA catabolic process"/>
    <property type="evidence" value="ECO:0007669"/>
    <property type="project" value="TreeGrafter"/>
</dbReference>
<protein>
    <submittedName>
        <fullName evidence="2">Putative ribonuclease R</fullName>
    </submittedName>
</protein>
<dbReference type="EMBL" id="BA000035">
    <property type="protein sequence ID" value="BAC18942.1"/>
    <property type="molecule type" value="Genomic_DNA"/>
</dbReference>
<evidence type="ECO:0000313" key="2">
    <source>
        <dbReference type="EMBL" id="BAC18942.1"/>
    </source>
</evidence>
<dbReference type="InterPro" id="IPR040596">
    <property type="entry name" value="RNase_II_C_S1"/>
</dbReference>
<evidence type="ECO:0000259" key="1">
    <source>
        <dbReference type="SMART" id="SM00955"/>
    </source>
</evidence>
<dbReference type="SMART" id="SM00955">
    <property type="entry name" value="RNB"/>
    <property type="match status" value="1"/>
</dbReference>
<dbReference type="STRING" id="196164.gene:10742560"/>
<name>Q8FNL2_COREF</name>
<sequence>MCLCRRFKGCSPSLQVAAGGSQQWLSEMDVHRPRVGFRPGPREQNPAYAPAHSPCTYFWAVEQLERMKLYAAALDFDPIAEEFGVERDFPAALHREAAAARDRFADQRVDLRDMPFVTVDPVGSRDLDQAVYIERRDSGFLVHYAIADVAAFITPGSELERVSLERGQTIYLPDSPARLHPQEISEGSASLLEGQDRPAVVWSIDLDEAGEVTGADVRRALVRSRARLDYDQAQADLDRGCLHPSIQHLPAVGRLRQESALRREAINLSIPSQRVVRVPGEDTDGHFEVIIEPRHPIMDYNSEISLLTGMVAGTMMVQAGHGLLRTLAPATEDSESMFRFEAGALGYDLPVDQPIGEFLQSVDPNNPTGMAIQREAQKLLRGSGYVSIATGGTEVHNGVGGFYAHVTAPLRRLVDRFATEHCLAIAGGYDVPAWVLDTEEAVLESMKRTSQLASQVDNACLDLAEATVLRPWVGQNFTGVVLSSEEERSTARLFIVDPPVFARCQGAPQAGTRRKFTLITADPVTRTVQFAWPAD</sequence>
<dbReference type="PANTHER" id="PTHR23355:SF9">
    <property type="entry name" value="DIS3-LIKE EXONUCLEASE 2"/>
    <property type="match status" value="1"/>
</dbReference>
<proteinExistence type="predicted"/>
<dbReference type="Pfam" id="PF00773">
    <property type="entry name" value="RNB"/>
    <property type="match status" value="1"/>
</dbReference>
<dbReference type="HOGENOM" id="CLU_038135_1_0_11"/>
<keyword evidence="3" id="KW-1185">Reference proteome</keyword>